<dbReference type="SUPFAM" id="SSF48452">
    <property type="entry name" value="TPR-like"/>
    <property type="match status" value="1"/>
</dbReference>
<comment type="caution">
    <text evidence="1">The sequence shown here is derived from an EMBL/GenBank/DDBJ whole genome shotgun (WGS) entry which is preliminary data.</text>
</comment>
<accession>A0A9X3DCY1</accession>
<protein>
    <submittedName>
        <fullName evidence="1">SusD/RagB family nutrient-binding outer membrane lipoprotein</fullName>
    </submittedName>
</protein>
<dbReference type="Pfam" id="PF12771">
    <property type="entry name" value="SusD-like_2"/>
    <property type="match status" value="1"/>
</dbReference>
<sequence>MTTKYIRNTLYVLLIGCTIAISGCKKLFDQPDINNNPNAVTNIDLPTLFSGTLLGVSLLHEDTDVRIASMWSGQLNGLNRAHLGYSQYIVSSQNFSWNTIYSVAGQARLIQLKADSVGNKWGKGIGQILEVFAIQKVTDLYGDVPYSQAFDGKSFPTPIFDRQQDVYKSLLNVLDDAILNLSATSGSAFPTKDFIYKGDVGKWKAAANTLKARLNLHLKNYAAAAESARLGIGTSGDALVPHGNSIGVDMNQNYDFFAVSRTGDTGFDGAYLPVLLKSRINSLNTKTDETAIYNYFFKTGITATGSLDPNTVDGAFVANAVHPILTYYENQLILAEAQARLGMLEEAVISLNSVRSRLSSGVFNGRTLPVAGRKYDAYTLSDFSRNGLANPTGSGSVQYALLYEIIAQRYITLLMQYEVFNDYRRLSSAVPVVELPVPLKTGSKKPNRFIYPQTEINTNPNVPKPLPDQFTKVAIYN</sequence>
<name>A0A9X3DCY1_9SPHI</name>
<reference evidence="1" key="1">
    <citation type="submission" date="2022-11" db="EMBL/GenBank/DDBJ databases">
        <authorList>
            <person name="Graham C."/>
            <person name="Newman J.D."/>
        </authorList>
    </citation>
    <scope>NUCLEOTIDE SEQUENCE</scope>
    <source>
        <strain evidence="1">DSM 19486</strain>
    </source>
</reference>
<dbReference type="InterPro" id="IPR041662">
    <property type="entry name" value="SusD-like_2"/>
</dbReference>
<evidence type="ECO:0000313" key="2">
    <source>
        <dbReference type="Proteomes" id="UP001142592"/>
    </source>
</evidence>
<dbReference type="Proteomes" id="UP001142592">
    <property type="component" value="Unassembled WGS sequence"/>
</dbReference>
<dbReference type="PROSITE" id="PS51257">
    <property type="entry name" value="PROKAR_LIPOPROTEIN"/>
    <property type="match status" value="1"/>
</dbReference>
<dbReference type="RefSeq" id="WP_266269081.1">
    <property type="nucleotide sequence ID" value="NZ_JAPJUH010000003.1"/>
</dbReference>
<dbReference type="AlphaFoldDB" id="A0A9X3DCY1"/>
<keyword evidence="1" id="KW-0449">Lipoprotein</keyword>
<dbReference type="Gene3D" id="1.25.40.390">
    <property type="match status" value="1"/>
</dbReference>
<organism evidence="1 2">
    <name type="scientific">Pedobacter agri</name>
    <dbReference type="NCBI Taxonomy" id="454586"/>
    <lineage>
        <taxon>Bacteria</taxon>
        <taxon>Pseudomonadati</taxon>
        <taxon>Bacteroidota</taxon>
        <taxon>Sphingobacteriia</taxon>
        <taxon>Sphingobacteriales</taxon>
        <taxon>Sphingobacteriaceae</taxon>
        <taxon>Pedobacter</taxon>
    </lineage>
</organism>
<dbReference type="EMBL" id="JAPJUH010000003">
    <property type="protein sequence ID" value="MCX3265042.1"/>
    <property type="molecule type" value="Genomic_DNA"/>
</dbReference>
<proteinExistence type="predicted"/>
<keyword evidence="2" id="KW-1185">Reference proteome</keyword>
<gene>
    <name evidence="1" type="ORF">OQZ29_09810</name>
</gene>
<evidence type="ECO:0000313" key="1">
    <source>
        <dbReference type="EMBL" id="MCX3265042.1"/>
    </source>
</evidence>
<dbReference type="InterPro" id="IPR011990">
    <property type="entry name" value="TPR-like_helical_dom_sf"/>
</dbReference>